<comment type="caution">
    <text evidence="15">The sequence shown here is derived from an EMBL/GenBank/DDBJ whole genome shotgun (WGS) entry which is preliminary data.</text>
</comment>
<evidence type="ECO:0000256" key="3">
    <source>
        <dbReference type="ARBA" id="ARBA00022737"/>
    </source>
</evidence>
<dbReference type="GO" id="GO:0005524">
    <property type="term" value="F:ATP binding"/>
    <property type="evidence" value="ECO:0007669"/>
    <property type="project" value="UniProtKB-KW"/>
</dbReference>
<dbReference type="InterPro" id="IPR049730">
    <property type="entry name" value="SNF2/RAD54-like_C"/>
</dbReference>
<dbReference type="PROSITE" id="PS50013">
    <property type="entry name" value="CHROMO_2"/>
    <property type="match status" value="2"/>
</dbReference>
<keyword evidence="7" id="KW-0067">ATP-binding</keyword>
<dbReference type="CDD" id="cd18793">
    <property type="entry name" value="SF2_C_SNF"/>
    <property type="match status" value="1"/>
</dbReference>
<feature type="compositionally biased region" description="Polar residues" evidence="11">
    <location>
        <begin position="1343"/>
        <end position="1357"/>
    </location>
</feature>
<dbReference type="InterPro" id="IPR014001">
    <property type="entry name" value="Helicase_ATP-bd"/>
</dbReference>
<dbReference type="PANTHER" id="PTHR45623">
    <property type="entry name" value="CHROMODOMAIN-HELICASE-DNA-BINDING PROTEIN 3-RELATED-RELATED"/>
    <property type="match status" value="1"/>
</dbReference>
<evidence type="ECO:0000256" key="4">
    <source>
        <dbReference type="ARBA" id="ARBA00022741"/>
    </source>
</evidence>
<dbReference type="Proteomes" id="UP001211065">
    <property type="component" value="Unassembled WGS sequence"/>
</dbReference>
<evidence type="ECO:0000313" key="16">
    <source>
        <dbReference type="Proteomes" id="UP001211065"/>
    </source>
</evidence>
<feature type="region of interest" description="Disordered" evidence="11">
    <location>
        <begin position="23"/>
        <end position="178"/>
    </location>
</feature>
<dbReference type="Pfam" id="PF00385">
    <property type="entry name" value="Chromo"/>
    <property type="match status" value="1"/>
</dbReference>
<feature type="compositionally biased region" description="Basic and acidic residues" evidence="11">
    <location>
        <begin position="1547"/>
        <end position="1562"/>
    </location>
</feature>
<comment type="subcellular location">
    <subcellularLocation>
        <location evidence="1">Nucleus</location>
    </subcellularLocation>
</comment>
<comment type="similarity">
    <text evidence="2">Belongs to the SNF2/RAD54 helicase family. SWR1 subfamily.</text>
</comment>
<feature type="compositionally biased region" description="Basic residues" evidence="11">
    <location>
        <begin position="1496"/>
        <end position="1506"/>
    </location>
</feature>
<dbReference type="InterPro" id="IPR023780">
    <property type="entry name" value="Chromo_domain"/>
</dbReference>
<dbReference type="FunFam" id="3.40.50.10810:FF:000005">
    <property type="entry name" value="Photoperiod-independent early flowering 1"/>
    <property type="match status" value="1"/>
</dbReference>
<dbReference type="SMART" id="SM00490">
    <property type="entry name" value="HELICc"/>
    <property type="match status" value="1"/>
</dbReference>
<dbReference type="Pfam" id="PF13907">
    <property type="entry name" value="CHD1-like_C"/>
    <property type="match status" value="1"/>
</dbReference>
<keyword evidence="6" id="KW-0347">Helicase</keyword>
<evidence type="ECO:0000256" key="10">
    <source>
        <dbReference type="ARBA" id="ARBA00023242"/>
    </source>
</evidence>
<dbReference type="GO" id="GO:0016887">
    <property type="term" value="F:ATP hydrolysis activity"/>
    <property type="evidence" value="ECO:0007669"/>
    <property type="project" value="TreeGrafter"/>
</dbReference>
<dbReference type="GO" id="GO:0000785">
    <property type="term" value="C:chromatin"/>
    <property type="evidence" value="ECO:0007669"/>
    <property type="project" value="TreeGrafter"/>
</dbReference>
<dbReference type="GO" id="GO:0003677">
    <property type="term" value="F:DNA binding"/>
    <property type="evidence" value="ECO:0007669"/>
    <property type="project" value="UniProtKB-KW"/>
</dbReference>
<dbReference type="Pfam" id="PF00271">
    <property type="entry name" value="Helicase_C"/>
    <property type="match status" value="1"/>
</dbReference>
<dbReference type="PROSITE" id="PS51194">
    <property type="entry name" value="HELICASE_CTER"/>
    <property type="match status" value="1"/>
</dbReference>
<feature type="compositionally biased region" description="Basic and acidic residues" evidence="11">
    <location>
        <begin position="1657"/>
        <end position="1673"/>
    </location>
</feature>
<dbReference type="SUPFAM" id="SSF52540">
    <property type="entry name" value="P-loop containing nucleoside triphosphate hydrolases"/>
    <property type="match status" value="2"/>
</dbReference>
<dbReference type="InterPro" id="IPR056302">
    <property type="entry name" value="CHD1-2/Hrp3_HTH"/>
</dbReference>
<dbReference type="EMBL" id="JADGJW010000628">
    <property type="protein sequence ID" value="KAJ3214350.1"/>
    <property type="molecule type" value="Genomic_DNA"/>
</dbReference>
<evidence type="ECO:0000313" key="15">
    <source>
        <dbReference type="EMBL" id="KAJ3214350.1"/>
    </source>
</evidence>
<keyword evidence="5" id="KW-0378">Hydrolase</keyword>
<dbReference type="SMART" id="SM00487">
    <property type="entry name" value="DEXDc"/>
    <property type="match status" value="1"/>
</dbReference>
<dbReference type="GO" id="GO:0005634">
    <property type="term" value="C:nucleus"/>
    <property type="evidence" value="ECO:0007669"/>
    <property type="project" value="UniProtKB-SubCell"/>
</dbReference>
<feature type="compositionally biased region" description="Basic and acidic residues" evidence="11">
    <location>
        <begin position="1732"/>
        <end position="1747"/>
    </location>
</feature>
<evidence type="ECO:0000256" key="5">
    <source>
        <dbReference type="ARBA" id="ARBA00022801"/>
    </source>
</evidence>
<dbReference type="Gene3D" id="3.40.50.10810">
    <property type="entry name" value="Tandem AAA-ATPase domain"/>
    <property type="match status" value="1"/>
</dbReference>
<evidence type="ECO:0000256" key="1">
    <source>
        <dbReference type="ARBA" id="ARBA00004123"/>
    </source>
</evidence>
<evidence type="ECO:0000259" key="12">
    <source>
        <dbReference type="PROSITE" id="PS50013"/>
    </source>
</evidence>
<feature type="compositionally biased region" description="Basic residues" evidence="11">
    <location>
        <begin position="1674"/>
        <end position="1685"/>
    </location>
</feature>
<feature type="domain" description="Helicase C-terminal" evidence="14">
    <location>
        <begin position="736"/>
        <end position="899"/>
    </location>
</feature>
<dbReference type="SMART" id="SM01176">
    <property type="entry name" value="DUF4208"/>
    <property type="match status" value="1"/>
</dbReference>
<proteinExistence type="inferred from homology"/>
<feature type="domain" description="Helicase ATP-binding" evidence="13">
    <location>
        <begin position="435"/>
        <end position="605"/>
    </location>
</feature>
<dbReference type="GO" id="GO:0042393">
    <property type="term" value="F:histone binding"/>
    <property type="evidence" value="ECO:0007669"/>
    <property type="project" value="TreeGrafter"/>
</dbReference>
<keyword evidence="10" id="KW-0539">Nucleus</keyword>
<dbReference type="Gene3D" id="1.10.10.60">
    <property type="entry name" value="Homeodomain-like"/>
    <property type="match status" value="1"/>
</dbReference>
<sequence length="1761" mass="205244">MEVDSTIIQSSKNIPSTILKVNESDSDMSSFSQIDSGKENLNSNLKNEEQDSDEFEFSNQEDDDEEEDEGEEDEDDDISQYSAFSDKPSKKTKKHLNVSTKTRKASKILYTSTEESETSDNYYTKSKPRNKKKKESVFMKKLKMNYKNSPENESSNSDEDDDFNYTKQKKQKKVSNESDSNVFNLKNVRFNSRTSSVKVKNYNEDELDFGLSDEENILEYKYYLDDNGEVPEEEEDKYVIDLVVDHKIEDNQSEPSQFLIKWKNKAHIHNTYKSKDELKELKGFRKVENYLKKLKAEIEFRNEEGISKEEIEHLDIQREMEKKIFEDYLILERVCDVRDEERVIDGVKTDVLEYLCKWKNSGYENCTWENAEVISEKYQNEIDSLLDRNNNDKVPHKGASISKNRSEFKTFTTQPSYVSGGQLRKYQLEGVNWMAYLWHNNNNGILADEMGLGKTIQTVSFLQYLFNTIRNYGPYLVVVPLSTLANWAKEFAQWAPEMNTITYNGNNPARQVIREHEFYFPNTTKLKFNCLLTTFELILKDKNELGQIKWTYLAVDEAHRLKNSDSQLHEALKDFHTQNRLLITGTPLQNTVKELLSLTQFLMPDKFSEFEGFEIGVENGDDEKQAERINNLQSKLKEYMLRRLKKDVEKSLPQKTERILRIELSPMQLSYYKNIYTKNFAQLNKGGAEKMSLMNVAMNLRMCSNHPYLFPNAEVITTDKEEQLHGIVMNSGKMVLLDKLLARLKSDGNRVLIFSQFVMMLDILSDYMVLKGYTFQRLDGSTPGDQRKRSMEHFNQPDSTDFCFLLSTKAGGLGLNLETADTVIIFDSDWNPQNDLQAMARAHRIGQKKTVNIYRFVSKDTIEEEIIERAKRKMVIEYCIIKQMDTSGQSLLYKNKKSSNNNSLSREELELVLKFGAQNLFKNDTEEIKQETDGESKNVKTDNSKLEELNLDDILARAEHHVESAEAAGGASDGGAAFVEQWRVADIGVGSLSWGEIIPEEEQGKMTLSEEERQMEELYGARRRTAALNYSNEGRLTELTKRKKRAPAIKKKKNASKSDVNSSSPLDEKELRALHFSISKFGDPALRFDKIVEDAELEGRDKTLLMHECQKMLTVSYEAISKAYPQILADKRKPSDQLTEKQIRLIEKFVSNLPQKSKVVYANIGELENFNAGKLISHVAELRALTNRFNEDSTEKEFKSFRINSNVKKITNWKCPWSNKDDSMLLVGVFKHGFGSNNANWEKIRDDEMLCFKDKFFLGKGTEGDDAEEEKSSKAAIPGVLHLYRRTHTLLKALQQDDEKKGRYPKLQKFFKVEKRKNDDITSGTELDLNKSKKVKVVESSRATENGVASQMNSSNDNENKIKVKSKASPKTTKEEISVEFSDTDEEDYLFKVLMKPVLENLQKLKIKTSDPTQNLKENLFKIGDLIDKLLKENKKDSGLTATELERALWKYVATFWPKTLDSWEPLKKLYVKYNKKHSSATDVESRRKSQSGSRSRSRSYSRSRSRSGSEDRHKGGNYRDDSRDRNRNNRKDDKKKNNTRGGVDYKAQDGDWTCTRRDKCNKCRRPRPKSRERGSSREKNRTRDDSRHRSSKRYQKDDEHSRLSRRNSRSFSRERHNKQRERSRTRKRSKSRSPVAGRRRSRSRERKSSRERRSRSKEERSRSREKIVDSRDRKSRSKERRPRSRERSINNKDRKSRSKERWPRSREKRFKSGERRSKSREVSKSRKRRSQSKEERSRYRSRSRERPSKHRERRSSMSAV</sequence>
<evidence type="ECO:0000256" key="9">
    <source>
        <dbReference type="ARBA" id="ARBA00023125"/>
    </source>
</evidence>
<dbReference type="GO" id="GO:0140658">
    <property type="term" value="F:ATP-dependent chromatin remodeler activity"/>
    <property type="evidence" value="ECO:0007669"/>
    <property type="project" value="TreeGrafter"/>
</dbReference>
<dbReference type="SMART" id="SM00298">
    <property type="entry name" value="CHROMO"/>
    <property type="match status" value="2"/>
</dbReference>
<dbReference type="InterPro" id="IPR001650">
    <property type="entry name" value="Helicase_C-like"/>
</dbReference>
<feature type="domain" description="Chromo" evidence="12">
    <location>
        <begin position="329"/>
        <end position="397"/>
    </location>
</feature>
<dbReference type="SUPFAM" id="SSF54160">
    <property type="entry name" value="Chromo domain-like"/>
    <property type="match status" value="2"/>
</dbReference>
<dbReference type="Pfam" id="PF23588">
    <property type="entry name" value="HTH_CHD1_Hrp3"/>
    <property type="match status" value="1"/>
</dbReference>
<accession>A0AAD5U1Y8</accession>
<evidence type="ECO:0000256" key="8">
    <source>
        <dbReference type="ARBA" id="ARBA00022853"/>
    </source>
</evidence>
<feature type="compositionally biased region" description="Basic and acidic residues" evidence="11">
    <location>
        <begin position="1570"/>
        <end position="1603"/>
    </location>
</feature>
<dbReference type="GO" id="GO:0004386">
    <property type="term" value="F:helicase activity"/>
    <property type="evidence" value="ECO:0007669"/>
    <property type="project" value="UniProtKB-KW"/>
</dbReference>
<feature type="region of interest" description="Disordered" evidence="11">
    <location>
        <begin position="1476"/>
        <end position="1761"/>
    </location>
</feature>
<evidence type="ECO:0000259" key="13">
    <source>
        <dbReference type="PROSITE" id="PS51192"/>
    </source>
</evidence>
<evidence type="ECO:0000256" key="11">
    <source>
        <dbReference type="SAM" id="MobiDB-lite"/>
    </source>
</evidence>
<gene>
    <name evidence="15" type="ORF">HK099_006904</name>
</gene>
<dbReference type="Pfam" id="PF00176">
    <property type="entry name" value="SNF2-rel_dom"/>
    <property type="match status" value="1"/>
</dbReference>
<dbReference type="Gene3D" id="2.40.50.40">
    <property type="match status" value="2"/>
</dbReference>
<keyword evidence="8" id="KW-0156">Chromatin regulator</keyword>
<feature type="region of interest" description="Disordered" evidence="11">
    <location>
        <begin position="1340"/>
        <end position="1369"/>
    </location>
</feature>
<dbReference type="InterPro" id="IPR027417">
    <property type="entry name" value="P-loop_NTPase"/>
</dbReference>
<dbReference type="InterPro" id="IPR000330">
    <property type="entry name" value="SNF2_N"/>
</dbReference>
<evidence type="ECO:0000256" key="6">
    <source>
        <dbReference type="ARBA" id="ARBA00022806"/>
    </source>
</evidence>
<feature type="domain" description="Chromo" evidence="12">
    <location>
        <begin position="238"/>
        <end position="302"/>
    </location>
</feature>
<evidence type="ECO:0000256" key="2">
    <source>
        <dbReference type="ARBA" id="ARBA00009220"/>
    </source>
</evidence>
<keyword evidence="3" id="KW-0677">Repeat</keyword>
<dbReference type="CDD" id="cd18659">
    <property type="entry name" value="CD2_tandem"/>
    <property type="match status" value="1"/>
</dbReference>
<dbReference type="InterPro" id="IPR025260">
    <property type="entry name" value="CHD1-like_C"/>
</dbReference>
<dbReference type="GO" id="GO:0034728">
    <property type="term" value="P:nucleosome organization"/>
    <property type="evidence" value="ECO:0007669"/>
    <property type="project" value="TreeGrafter"/>
</dbReference>
<feature type="compositionally biased region" description="Basic and acidic residues" evidence="11">
    <location>
        <begin position="1508"/>
        <end position="1537"/>
    </location>
</feature>
<keyword evidence="16" id="KW-1185">Reference proteome</keyword>
<feature type="region of interest" description="Disordered" evidence="11">
    <location>
        <begin position="1039"/>
        <end position="1064"/>
    </location>
</feature>
<dbReference type="PROSITE" id="PS51192">
    <property type="entry name" value="HELICASE_ATP_BIND_1"/>
    <property type="match status" value="1"/>
</dbReference>
<organism evidence="15 16">
    <name type="scientific">Clydaea vesicula</name>
    <dbReference type="NCBI Taxonomy" id="447962"/>
    <lineage>
        <taxon>Eukaryota</taxon>
        <taxon>Fungi</taxon>
        <taxon>Fungi incertae sedis</taxon>
        <taxon>Chytridiomycota</taxon>
        <taxon>Chytridiomycota incertae sedis</taxon>
        <taxon>Chytridiomycetes</taxon>
        <taxon>Lobulomycetales</taxon>
        <taxon>Lobulomycetaceae</taxon>
        <taxon>Clydaea</taxon>
    </lineage>
</organism>
<dbReference type="InterPro" id="IPR038718">
    <property type="entry name" value="SNF2-like_sf"/>
</dbReference>
<protein>
    <submittedName>
        <fullName evidence="15">Uncharacterized protein</fullName>
    </submittedName>
</protein>
<keyword evidence="9" id="KW-0238">DNA-binding</keyword>
<evidence type="ECO:0000256" key="7">
    <source>
        <dbReference type="ARBA" id="ARBA00022840"/>
    </source>
</evidence>
<dbReference type="Gene3D" id="3.40.50.300">
    <property type="entry name" value="P-loop containing nucleotide triphosphate hydrolases"/>
    <property type="match status" value="1"/>
</dbReference>
<feature type="compositionally biased region" description="Acidic residues" evidence="11">
    <location>
        <begin position="50"/>
        <end position="78"/>
    </location>
</feature>
<dbReference type="InterPro" id="IPR000953">
    <property type="entry name" value="Chromo/chromo_shadow_dom"/>
</dbReference>
<evidence type="ECO:0000259" key="14">
    <source>
        <dbReference type="PROSITE" id="PS51194"/>
    </source>
</evidence>
<dbReference type="InterPro" id="IPR016197">
    <property type="entry name" value="Chromo-like_dom_sf"/>
</dbReference>
<feature type="compositionally biased region" description="Basic residues" evidence="11">
    <location>
        <begin position="126"/>
        <end position="144"/>
    </location>
</feature>
<feature type="compositionally biased region" description="Basic residues" evidence="11">
    <location>
        <begin position="1041"/>
        <end position="1055"/>
    </location>
</feature>
<dbReference type="GO" id="GO:0003682">
    <property type="term" value="F:chromatin binding"/>
    <property type="evidence" value="ECO:0007669"/>
    <property type="project" value="TreeGrafter"/>
</dbReference>
<feature type="compositionally biased region" description="Polar residues" evidence="11">
    <location>
        <begin position="109"/>
        <end position="124"/>
    </location>
</feature>
<feature type="compositionally biased region" description="Basic residues" evidence="11">
    <location>
        <begin position="90"/>
        <end position="106"/>
    </location>
</feature>
<dbReference type="PANTHER" id="PTHR45623:SF14">
    <property type="entry name" value="CHROMODOMAIN-HELICASE-DNA-BINDING PROTEIN 1"/>
    <property type="match status" value="1"/>
</dbReference>
<reference evidence="15" key="1">
    <citation type="submission" date="2020-05" db="EMBL/GenBank/DDBJ databases">
        <title>Phylogenomic resolution of chytrid fungi.</title>
        <authorList>
            <person name="Stajich J.E."/>
            <person name="Amses K."/>
            <person name="Simmons R."/>
            <person name="Seto K."/>
            <person name="Myers J."/>
            <person name="Bonds A."/>
            <person name="Quandt C.A."/>
            <person name="Barry K."/>
            <person name="Liu P."/>
            <person name="Grigoriev I."/>
            <person name="Longcore J.E."/>
            <person name="James T.Y."/>
        </authorList>
    </citation>
    <scope>NUCLEOTIDE SEQUENCE</scope>
    <source>
        <strain evidence="15">JEL0476</strain>
    </source>
</reference>
<name>A0AAD5U1Y8_9FUNG</name>
<feature type="compositionally biased region" description="Basic residues" evidence="11">
    <location>
        <begin position="1616"/>
        <end position="1656"/>
    </location>
</feature>
<keyword evidence="4" id="KW-0547">Nucleotide-binding</keyword>
<feature type="compositionally biased region" description="Basic and acidic residues" evidence="11">
    <location>
        <begin position="1686"/>
        <end position="1725"/>
    </location>
</feature>